<gene>
    <name evidence="1" type="ORF">phiA034_gene0062</name>
</gene>
<keyword evidence="2" id="KW-1185">Reference proteome</keyword>
<name>A0AAF0C0Q3_9CAUD</name>
<dbReference type="Proteomes" id="UP001220088">
    <property type="component" value="Segment"/>
</dbReference>
<evidence type="ECO:0000313" key="2">
    <source>
        <dbReference type="Proteomes" id="UP001220088"/>
    </source>
</evidence>
<proteinExistence type="predicted"/>
<evidence type="ECO:0000313" key="1">
    <source>
        <dbReference type="EMBL" id="WCZ66145.1"/>
    </source>
</evidence>
<reference evidence="1 2" key="1">
    <citation type="submission" date="2022-11" db="EMBL/GenBank/DDBJ databases">
        <authorList>
            <person name="Mao L."/>
        </authorList>
    </citation>
    <scope>NUCLEOTIDE SEQUENCE [LARGE SCALE GENOMIC DNA]</scope>
</reference>
<organism evidence="1 2">
    <name type="scientific">Aeromonas phage phiA034</name>
    <dbReference type="NCBI Taxonomy" id="2985287"/>
    <lineage>
        <taxon>Viruses</taxon>
        <taxon>Duplodnaviria</taxon>
        <taxon>Heunggongvirae</taxon>
        <taxon>Uroviricota</taxon>
        <taxon>Caudoviricetes</taxon>
        <taxon>Casjensviridae</taxon>
        <taxon>Sharonstreetvirus</taxon>
        <taxon>Sharonstreetvirus xiamensis</taxon>
    </lineage>
</organism>
<dbReference type="EMBL" id="OP792756">
    <property type="protein sequence ID" value="WCZ66145.1"/>
    <property type="molecule type" value="Genomic_DNA"/>
</dbReference>
<sequence length="207" mass="22922">MINDMTVWPEGYQAGKQGRALEDNPYNRDAYPSWHEQWAKGWAAATGPAPRTFEQYGEFVAALETGPIRIGSLTLEKGASRYLMRDERTGNSHSLEISETNPMRLAAHWLGFVSNATPDHGEDVVILLPVVLPNGRRVYDRDKVALIDYLDNLASVEGHPLHGVEFRIYFSPSSVDGPAELWGDGAKIDAANLAQLVADFLARCPKE</sequence>
<protein>
    <submittedName>
        <fullName evidence="1">Uncharacterized protein</fullName>
    </submittedName>
</protein>
<accession>A0AAF0C0Q3</accession>